<evidence type="ECO:0000313" key="12">
    <source>
        <dbReference type="Proteomes" id="UP000218505"/>
    </source>
</evidence>
<dbReference type="GO" id="GO:0004674">
    <property type="term" value="F:protein serine/threonine kinase activity"/>
    <property type="evidence" value="ECO:0007669"/>
    <property type="project" value="UniProtKB-KW"/>
</dbReference>
<keyword evidence="9" id="KW-1133">Transmembrane helix</keyword>
<feature type="compositionally biased region" description="Low complexity" evidence="8">
    <location>
        <begin position="307"/>
        <end position="343"/>
    </location>
</feature>
<dbReference type="PROSITE" id="PS00107">
    <property type="entry name" value="PROTEIN_KINASE_ATP"/>
    <property type="match status" value="1"/>
</dbReference>
<dbReference type="Pfam" id="PF00069">
    <property type="entry name" value="Pkinase"/>
    <property type="match status" value="1"/>
</dbReference>
<dbReference type="EMBL" id="CP023445">
    <property type="protein sequence ID" value="ATE56818.1"/>
    <property type="molecule type" value="Genomic_DNA"/>
</dbReference>
<dbReference type="Proteomes" id="UP000218505">
    <property type="component" value="Chromosome"/>
</dbReference>
<reference evidence="11" key="1">
    <citation type="submission" date="2017-09" db="EMBL/GenBank/DDBJ databases">
        <title>Complete Genome Sequence of ansamitocin-producing Bacterium Actinosynnema pretiosum X47.</title>
        <authorList>
            <person name="Cao G."/>
            <person name="Zong G."/>
            <person name="Zhong C."/>
            <person name="Fu J."/>
        </authorList>
    </citation>
    <scope>NUCLEOTIDE SEQUENCE [LARGE SCALE GENOMIC DNA]</scope>
    <source>
        <strain evidence="11">X47</strain>
    </source>
</reference>
<feature type="transmembrane region" description="Helical" evidence="9">
    <location>
        <begin position="276"/>
        <end position="296"/>
    </location>
</feature>
<evidence type="ECO:0000256" key="6">
    <source>
        <dbReference type="ARBA" id="ARBA00022840"/>
    </source>
</evidence>
<dbReference type="Gene3D" id="3.30.200.20">
    <property type="entry name" value="Phosphorylase Kinase, domain 1"/>
    <property type="match status" value="1"/>
</dbReference>
<evidence type="ECO:0000256" key="4">
    <source>
        <dbReference type="ARBA" id="ARBA00022741"/>
    </source>
</evidence>
<dbReference type="CDD" id="cd14014">
    <property type="entry name" value="STKc_PknB_like"/>
    <property type="match status" value="1"/>
</dbReference>
<protein>
    <recommendedName>
        <fullName evidence="1">non-specific serine/threonine protein kinase</fullName>
        <ecNumber evidence="1">2.7.11.1</ecNumber>
    </recommendedName>
</protein>
<evidence type="ECO:0000256" key="8">
    <source>
        <dbReference type="SAM" id="MobiDB-lite"/>
    </source>
</evidence>
<name>A0A290ZCT0_9PSEU</name>
<dbReference type="EC" id="2.7.11.1" evidence="1"/>
<dbReference type="PROSITE" id="PS50011">
    <property type="entry name" value="PROTEIN_KINASE_DOM"/>
    <property type="match status" value="1"/>
</dbReference>
<dbReference type="KEGG" id="apre:CNX65_28955"/>
<accession>A0A290ZCT0</accession>
<organism evidence="11 12">
    <name type="scientific">Actinosynnema pretiosum</name>
    <dbReference type="NCBI Taxonomy" id="42197"/>
    <lineage>
        <taxon>Bacteria</taxon>
        <taxon>Bacillati</taxon>
        <taxon>Actinomycetota</taxon>
        <taxon>Actinomycetes</taxon>
        <taxon>Pseudonocardiales</taxon>
        <taxon>Pseudonocardiaceae</taxon>
        <taxon>Actinosynnema</taxon>
    </lineage>
</organism>
<dbReference type="PROSITE" id="PS00108">
    <property type="entry name" value="PROTEIN_KINASE_ST"/>
    <property type="match status" value="1"/>
</dbReference>
<dbReference type="SUPFAM" id="SSF56112">
    <property type="entry name" value="Protein kinase-like (PK-like)"/>
    <property type="match status" value="1"/>
</dbReference>
<evidence type="ECO:0000256" key="9">
    <source>
        <dbReference type="SAM" id="Phobius"/>
    </source>
</evidence>
<dbReference type="AlphaFoldDB" id="A0A290ZCT0"/>
<evidence type="ECO:0000256" key="3">
    <source>
        <dbReference type="ARBA" id="ARBA00022679"/>
    </source>
</evidence>
<evidence type="ECO:0000256" key="7">
    <source>
        <dbReference type="PROSITE-ProRule" id="PRU10141"/>
    </source>
</evidence>
<keyword evidence="2 11" id="KW-0723">Serine/threonine-protein kinase</keyword>
<proteinExistence type="predicted"/>
<keyword evidence="3" id="KW-0808">Transferase</keyword>
<keyword evidence="4 7" id="KW-0547">Nucleotide-binding</keyword>
<dbReference type="PANTHER" id="PTHR43289:SF6">
    <property type="entry name" value="SERINE_THREONINE-PROTEIN KINASE NEKL-3"/>
    <property type="match status" value="1"/>
</dbReference>
<feature type="domain" description="Protein kinase" evidence="10">
    <location>
        <begin position="8"/>
        <end position="255"/>
    </location>
</feature>
<evidence type="ECO:0000256" key="1">
    <source>
        <dbReference type="ARBA" id="ARBA00012513"/>
    </source>
</evidence>
<keyword evidence="6 7" id="KW-0067">ATP-binding</keyword>
<keyword evidence="5 11" id="KW-0418">Kinase</keyword>
<dbReference type="SMART" id="SM00220">
    <property type="entry name" value="S_TKc"/>
    <property type="match status" value="1"/>
</dbReference>
<dbReference type="InterPro" id="IPR008271">
    <property type="entry name" value="Ser/Thr_kinase_AS"/>
</dbReference>
<evidence type="ECO:0000256" key="2">
    <source>
        <dbReference type="ARBA" id="ARBA00022527"/>
    </source>
</evidence>
<dbReference type="InterPro" id="IPR017441">
    <property type="entry name" value="Protein_kinase_ATP_BS"/>
</dbReference>
<evidence type="ECO:0000313" key="11">
    <source>
        <dbReference type="EMBL" id="ATE56818.1"/>
    </source>
</evidence>
<feature type="region of interest" description="Disordered" evidence="8">
    <location>
        <begin position="302"/>
        <end position="352"/>
    </location>
</feature>
<feature type="binding site" evidence="7">
    <location>
        <position position="37"/>
    </location>
    <ligand>
        <name>ATP</name>
        <dbReference type="ChEBI" id="CHEBI:30616"/>
    </ligand>
</feature>
<dbReference type="PANTHER" id="PTHR43289">
    <property type="entry name" value="MITOGEN-ACTIVATED PROTEIN KINASE KINASE KINASE 20-RELATED"/>
    <property type="match status" value="1"/>
</dbReference>
<dbReference type="Gene3D" id="1.10.510.10">
    <property type="entry name" value="Transferase(Phosphotransferase) domain 1"/>
    <property type="match status" value="1"/>
</dbReference>
<dbReference type="InterPro" id="IPR000719">
    <property type="entry name" value="Prot_kinase_dom"/>
</dbReference>
<keyword evidence="9" id="KW-0472">Membrane</keyword>
<keyword evidence="12" id="KW-1185">Reference proteome</keyword>
<evidence type="ECO:0000256" key="5">
    <source>
        <dbReference type="ARBA" id="ARBA00022777"/>
    </source>
</evidence>
<dbReference type="GO" id="GO:0005524">
    <property type="term" value="F:ATP binding"/>
    <property type="evidence" value="ECO:0007669"/>
    <property type="project" value="UniProtKB-UniRule"/>
</dbReference>
<gene>
    <name evidence="11" type="ORF">CNX65_28955</name>
</gene>
<evidence type="ECO:0000259" key="10">
    <source>
        <dbReference type="PROSITE" id="PS50011"/>
    </source>
</evidence>
<keyword evidence="9" id="KW-0812">Transmembrane</keyword>
<dbReference type="InterPro" id="IPR011009">
    <property type="entry name" value="Kinase-like_dom_sf"/>
</dbReference>
<sequence>MKVVADRYQVIRELGRGGMGVVWLAEDRVIGRQVALKELRTSSPAERERVLREARTAGRLNSPSVVTVHDVVVEEGTAYIVMELVSAPTLADLMPLPADRVAAIGLAVLDALDTAHAAGIVHRDVKPGNVMVLPNGQVKLADFGIARAMDDPRLTANGGVMGSPGYMAPELFAGQPPAPPSDMWALGATLFEAVEGRSPFERATTAATVHAVLNERPVPTHLAGPLSEVVLGLLSQAPATRFTAQQARAGLQRAASADAETVVFPKADDGRDVRKIAVVGGGVAAVLALTAAFVLLPDDDPGERAVASTPSPTSATSAPASSSPAPSSSAPPSSSTTTTTTSTPPAPPRIVPLARFKGQDNWSYTGSSLLDVPMGYAPDKALGMVLTQQEGGTRPLYSCQVKDSPGRMTSLSATCETQRVYGVVGYVYESQPPADKPSQELFRCKAGDRHFDSNEKHCDGQQLEFSLGWVLVDREQ</sequence>
<dbReference type="RefSeq" id="WP_096496575.1">
    <property type="nucleotide sequence ID" value="NZ_CP023445.1"/>
</dbReference>